<reference evidence="2" key="2">
    <citation type="submission" date="2020-10" db="EMBL/GenBank/DDBJ databases">
        <authorList>
            <person name="Scholz U."/>
            <person name="Mascher M."/>
            <person name="Fiebig A."/>
        </authorList>
    </citation>
    <scope>NUCLEOTIDE SEQUENCE [LARGE SCALE GENOMIC DNA]</scope>
    <source>
        <strain evidence="2">cv. Morex</strain>
    </source>
</reference>
<proteinExistence type="predicted"/>
<evidence type="ECO:0000259" key="1">
    <source>
        <dbReference type="Pfam" id="PF12274"/>
    </source>
</evidence>
<dbReference type="PANTHER" id="PTHR34710">
    <property type="entry name" value="OS03G0834100 PROTEIN"/>
    <property type="match status" value="1"/>
</dbReference>
<protein>
    <recommendedName>
        <fullName evidence="1">DUF3615 domain-containing protein</fullName>
    </recommendedName>
</protein>
<evidence type="ECO:0000313" key="2">
    <source>
        <dbReference type="EnsemblPlants" id="HORVU.MOREX.r3.2HG0180630.1"/>
    </source>
</evidence>
<dbReference type="InterPro" id="IPR022059">
    <property type="entry name" value="DUF3615"/>
</dbReference>
<dbReference type="Pfam" id="PF12274">
    <property type="entry name" value="DUF3615"/>
    <property type="match status" value="1"/>
</dbReference>
<dbReference type="Proteomes" id="UP000011116">
    <property type="component" value="Chromosome 2H"/>
</dbReference>
<keyword evidence="3" id="KW-1185">Reference proteome</keyword>
<reference evidence="2" key="3">
    <citation type="submission" date="2022-01" db="UniProtKB">
        <authorList>
            <consortium name="EnsemblPlants"/>
        </authorList>
    </citation>
    <scope>IDENTIFICATION</scope>
    <source>
        <strain evidence="2">subsp. vulgare</strain>
    </source>
</reference>
<name>A0A8I6XA02_HORVV</name>
<dbReference type="EnsemblPlants" id="HORVU.MOREX.r3.2HG0180630.1">
    <property type="protein sequence ID" value="HORVU.MOREX.r3.2HG0180630.1"/>
    <property type="gene ID" value="HORVU.MOREX.r3.2HG0180630"/>
</dbReference>
<organism evidence="2 3">
    <name type="scientific">Hordeum vulgare subsp. vulgare</name>
    <name type="common">Domesticated barley</name>
    <dbReference type="NCBI Taxonomy" id="112509"/>
    <lineage>
        <taxon>Eukaryota</taxon>
        <taxon>Viridiplantae</taxon>
        <taxon>Streptophyta</taxon>
        <taxon>Embryophyta</taxon>
        <taxon>Tracheophyta</taxon>
        <taxon>Spermatophyta</taxon>
        <taxon>Magnoliopsida</taxon>
        <taxon>Liliopsida</taxon>
        <taxon>Poales</taxon>
        <taxon>Poaceae</taxon>
        <taxon>BOP clade</taxon>
        <taxon>Pooideae</taxon>
        <taxon>Triticodae</taxon>
        <taxon>Triticeae</taxon>
        <taxon>Hordeinae</taxon>
        <taxon>Hordeum</taxon>
    </lineage>
</organism>
<dbReference type="AlphaFoldDB" id="A0A8I6XA02"/>
<sequence length="180" mass="21400">MGSWLSSPAAADAAAVGFRSRAREAKQSRDTGYARIYTLLALRHYNSRNQDAMFHPAKEPMENPKAACVGFRQDFWYHIGFWASRRDAITDEEQQYFFAELRFERRTRRLVVETCILLEKPLCRFRSKCAFCPDKFQILHPRDTEFTCGKKRHKRKFFREEEMLGRAFMRRHAKQEKTFS</sequence>
<accession>A0A8I6XA02</accession>
<evidence type="ECO:0000313" key="3">
    <source>
        <dbReference type="Proteomes" id="UP000011116"/>
    </source>
</evidence>
<dbReference type="Gramene" id="HORVU.MOREX.r3.2HG0180630.1">
    <property type="protein sequence ID" value="HORVU.MOREX.r3.2HG0180630.1"/>
    <property type="gene ID" value="HORVU.MOREX.r3.2HG0180630"/>
</dbReference>
<feature type="domain" description="DUF3615" evidence="1">
    <location>
        <begin position="40"/>
        <end position="141"/>
    </location>
</feature>
<reference evidence="3" key="1">
    <citation type="journal article" date="2012" name="Nature">
        <title>A physical, genetic and functional sequence assembly of the barley genome.</title>
        <authorList>
            <consortium name="The International Barley Genome Sequencing Consortium"/>
            <person name="Mayer K.F."/>
            <person name="Waugh R."/>
            <person name="Brown J.W."/>
            <person name="Schulman A."/>
            <person name="Langridge P."/>
            <person name="Platzer M."/>
            <person name="Fincher G.B."/>
            <person name="Muehlbauer G.J."/>
            <person name="Sato K."/>
            <person name="Close T.J."/>
            <person name="Wise R.P."/>
            <person name="Stein N."/>
        </authorList>
    </citation>
    <scope>NUCLEOTIDE SEQUENCE [LARGE SCALE GENOMIC DNA]</scope>
    <source>
        <strain evidence="3">cv. Morex</strain>
    </source>
</reference>
<dbReference type="PANTHER" id="PTHR34710:SF21">
    <property type="match status" value="1"/>
</dbReference>